<keyword evidence="5" id="KW-0249">Electron transport</keyword>
<dbReference type="PANTHER" id="PTHR43177:SF5">
    <property type="entry name" value="ANAEROBIC DIMETHYL SULFOXIDE REDUCTASE CHAIN B-RELATED"/>
    <property type="match status" value="1"/>
</dbReference>
<dbReference type="PANTHER" id="PTHR43177">
    <property type="entry name" value="PROTEIN NRFC"/>
    <property type="match status" value="1"/>
</dbReference>
<gene>
    <name evidence="9" type="ORF">DCCM_2692</name>
</gene>
<evidence type="ECO:0000256" key="3">
    <source>
        <dbReference type="ARBA" id="ARBA00022723"/>
    </source>
</evidence>
<evidence type="ECO:0000256" key="1">
    <source>
        <dbReference type="ARBA" id="ARBA00022448"/>
    </source>
</evidence>
<feature type="domain" description="4Fe-4S ferredoxin-type" evidence="8">
    <location>
        <begin position="3"/>
        <end position="31"/>
    </location>
</feature>
<dbReference type="CDD" id="cd10563">
    <property type="entry name" value="CooF_like"/>
    <property type="match status" value="1"/>
</dbReference>
<dbReference type="Gene3D" id="3.30.70.20">
    <property type="match status" value="2"/>
</dbReference>
<dbReference type="InterPro" id="IPR017900">
    <property type="entry name" value="4Fe4S_Fe_S_CS"/>
</dbReference>
<dbReference type="InterPro" id="IPR017896">
    <property type="entry name" value="4Fe4S_Fe-S-bd"/>
</dbReference>
<keyword evidence="7" id="KW-0411">Iron-sulfur</keyword>
<evidence type="ECO:0000259" key="8">
    <source>
        <dbReference type="PROSITE" id="PS51379"/>
    </source>
</evidence>
<evidence type="ECO:0000256" key="6">
    <source>
        <dbReference type="ARBA" id="ARBA00023004"/>
    </source>
</evidence>
<dbReference type="InterPro" id="IPR050954">
    <property type="entry name" value="ET_IronSulfur_Cluster-Binding"/>
</dbReference>
<sequence>MTRELLINYERCLGCRSCELACATAHSLAKSLFGAVLGGEAPLKRIFVSQSGSRKVPLNCRHCQDAPCIDACITGAMHRNSDGIVTNQGGEAPCTGCWMCVMVCPYGVIRAETGKREAVKCDRNCTDHTGVPACVKACPTGALAFTTVDSHSGKKRKEFLERALK</sequence>
<comment type="caution">
    <text evidence="9">The sequence shown here is derived from an EMBL/GenBank/DDBJ whole genome shotgun (WGS) entry which is preliminary data.</text>
</comment>
<dbReference type="Pfam" id="PF13247">
    <property type="entry name" value="Fer4_11"/>
    <property type="match status" value="1"/>
</dbReference>
<keyword evidence="10" id="KW-1185">Reference proteome</keyword>
<dbReference type="EMBL" id="BFAV01000104">
    <property type="protein sequence ID" value="GBF33586.1"/>
    <property type="molecule type" value="Genomic_DNA"/>
</dbReference>
<protein>
    <submittedName>
        <fullName evidence="9">CO dehydrogenase iron-sulfur protein CooF</fullName>
    </submittedName>
</protein>
<dbReference type="PROSITE" id="PS51379">
    <property type="entry name" value="4FE4S_FER_2"/>
    <property type="match status" value="3"/>
</dbReference>
<dbReference type="PROSITE" id="PS00198">
    <property type="entry name" value="4FE4S_FER_1"/>
    <property type="match status" value="1"/>
</dbReference>
<keyword evidence="2" id="KW-0004">4Fe-4S</keyword>
<evidence type="ECO:0000256" key="7">
    <source>
        <dbReference type="ARBA" id="ARBA00023014"/>
    </source>
</evidence>
<feature type="domain" description="4Fe-4S ferredoxin-type" evidence="8">
    <location>
        <begin position="115"/>
        <end position="148"/>
    </location>
</feature>
<evidence type="ECO:0000256" key="4">
    <source>
        <dbReference type="ARBA" id="ARBA00022737"/>
    </source>
</evidence>
<name>A0A2L2XH88_9FIRM</name>
<evidence type="ECO:0000256" key="2">
    <source>
        <dbReference type="ARBA" id="ARBA00022485"/>
    </source>
</evidence>
<evidence type="ECO:0000256" key="5">
    <source>
        <dbReference type="ARBA" id="ARBA00022982"/>
    </source>
</evidence>
<dbReference type="GO" id="GO:0046872">
    <property type="term" value="F:metal ion binding"/>
    <property type="evidence" value="ECO:0007669"/>
    <property type="project" value="UniProtKB-KW"/>
</dbReference>
<reference evidence="10" key="1">
    <citation type="submission" date="2018-02" db="EMBL/GenBank/DDBJ databases">
        <title>Genome sequence of Desulfocucumis palustris strain NAW-5.</title>
        <authorList>
            <person name="Watanabe M."/>
            <person name="Kojima H."/>
            <person name="Fukui M."/>
        </authorList>
    </citation>
    <scope>NUCLEOTIDE SEQUENCE [LARGE SCALE GENOMIC DNA]</scope>
    <source>
        <strain evidence="10">NAW-5</strain>
    </source>
</reference>
<organism evidence="9 10">
    <name type="scientific">Desulfocucumis palustris</name>
    <dbReference type="NCBI Taxonomy" id="1898651"/>
    <lineage>
        <taxon>Bacteria</taxon>
        <taxon>Bacillati</taxon>
        <taxon>Bacillota</taxon>
        <taxon>Clostridia</taxon>
        <taxon>Eubacteriales</taxon>
        <taxon>Desulfocucumaceae</taxon>
        <taxon>Desulfocucumis</taxon>
    </lineage>
</organism>
<dbReference type="Proteomes" id="UP000239549">
    <property type="component" value="Unassembled WGS sequence"/>
</dbReference>
<dbReference type="AlphaFoldDB" id="A0A2L2XH88"/>
<keyword evidence="1" id="KW-0813">Transport</keyword>
<dbReference type="GO" id="GO:0051539">
    <property type="term" value="F:4 iron, 4 sulfur cluster binding"/>
    <property type="evidence" value="ECO:0007669"/>
    <property type="project" value="UniProtKB-KW"/>
</dbReference>
<evidence type="ECO:0000313" key="10">
    <source>
        <dbReference type="Proteomes" id="UP000239549"/>
    </source>
</evidence>
<dbReference type="OrthoDB" id="9810688at2"/>
<feature type="domain" description="4Fe-4S ferredoxin-type" evidence="8">
    <location>
        <begin position="82"/>
        <end position="114"/>
    </location>
</feature>
<dbReference type="SUPFAM" id="SSF54862">
    <property type="entry name" value="4Fe-4S ferredoxins"/>
    <property type="match status" value="1"/>
</dbReference>
<proteinExistence type="predicted"/>
<keyword evidence="4" id="KW-0677">Repeat</keyword>
<keyword evidence="3" id="KW-0479">Metal-binding</keyword>
<keyword evidence="6" id="KW-0408">Iron</keyword>
<accession>A0A2L2XH88</accession>
<dbReference type="RefSeq" id="WP_104371956.1">
    <property type="nucleotide sequence ID" value="NZ_BFAV01000104.1"/>
</dbReference>
<evidence type="ECO:0000313" key="9">
    <source>
        <dbReference type="EMBL" id="GBF33586.1"/>
    </source>
</evidence>